<accession>A0AA35R952</accession>
<organism evidence="1 2">
    <name type="scientific">Geodia barretti</name>
    <name type="common">Barrett's horny sponge</name>
    <dbReference type="NCBI Taxonomy" id="519541"/>
    <lineage>
        <taxon>Eukaryota</taxon>
        <taxon>Metazoa</taxon>
        <taxon>Porifera</taxon>
        <taxon>Demospongiae</taxon>
        <taxon>Heteroscleromorpha</taxon>
        <taxon>Tetractinellida</taxon>
        <taxon>Astrophorina</taxon>
        <taxon>Geodiidae</taxon>
        <taxon>Geodia</taxon>
    </lineage>
</organism>
<name>A0AA35R952_GEOBA</name>
<proteinExistence type="predicted"/>
<dbReference type="Proteomes" id="UP001174909">
    <property type="component" value="Unassembled WGS sequence"/>
</dbReference>
<comment type="caution">
    <text evidence="1">The sequence shown here is derived from an EMBL/GenBank/DDBJ whole genome shotgun (WGS) entry which is preliminary data.</text>
</comment>
<dbReference type="AlphaFoldDB" id="A0AA35R952"/>
<keyword evidence="2" id="KW-1185">Reference proteome</keyword>
<protein>
    <submittedName>
        <fullName evidence="1">Uncharacterized protein</fullName>
    </submittedName>
</protein>
<feature type="non-terminal residue" evidence="1">
    <location>
        <position position="36"/>
    </location>
</feature>
<reference evidence="1" key="1">
    <citation type="submission" date="2023-03" db="EMBL/GenBank/DDBJ databases">
        <authorList>
            <person name="Steffen K."/>
            <person name="Cardenas P."/>
        </authorList>
    </citation>
    <scope>NUCLEOTIDE SEQUENCE</scope>
</reference>
<dbReference type="EMBL" id="CASHTH010000705">
    <property type="protein sequence ID" value="CAI8006637.1"/>
    <property type="molecule type" value="Genomic_DNA"/>
</dbReference>
<evidence type="ECO:0000313" key="2">
    <source>
        <dbReference type="Proteomes" id="UP001174909"/>
    </source>
</evidence>
<evidence type="ECO:0000313" key="1">
    <source>
        <dbReference type="EMBL" id="CAI8006637.1"/>
    </source>
</evidence>
<gene>
    <name evidence="1" type="ORF">GBAR_LOCUS4837</name>
</gene>
<sequence>MFHLFKIVYTKTVPYSEKREIMHHVKFPATGHVLGN</sequence>